<name>K9G6D8_PEND2</name>
<organism evidence="1 2">
    <name type="scientific">Penicillium digitatum (strain PHI26 / CECT 20796)</name>
    <name type="common">Green mold</name>
    <dbReference type="NCBI Taxonomy" id="1170229"/>
    <lineage>
        <taxon>Eukaryota</taxon>
        <taxon>Fungi</taxon>
        <taxon>Dikarya</taxon>
        <taxon>Ascomycota</taxon>
        <taxon>Pezizomycotina</taxon>
        <taxon>Eurotiomycetes</taxon>
        <taxon>Eurotiomycetidae</taxon>
        <taxon>Eurotiales</taxon>
        <taxon>Aspergillaceae</taxon>
        <taxon>Penicillium</taxon>
    </lineage>
</organism>
<reference evidence="2" key="1">
    <citation type="journal article" date="2012" name="BMC Genomics">
        <title>Genome sequence of the necrotrophic fungus Penicillium digitatum, the main postharvest pathogen of citrus.</title>
        <authorList>
            <person name="Marcet-Houben M."/>
            <person name="Ballester A.-R."/>
            <person name="de la Fuente B."/>
            <person name="Harries E."/>
            <person name="Marcos J.F."/>
            <person name="Gonzalez-Candelas L."/>
            <person name="Gabaldon T."/>
        </authorList>
    </citation>
    <scope>NUCLEOTIDE SEQUENCE [LARGE SCALE GENOMIC DNA]</scope>
    <source>
        <strain evidence="2">PHI26 / CECT 20796</strain>
    </source>
</reference>
<protein>
    <submittedName>
        <fullName evidence="1">Uncharacterized protein</fullName>
    </submittedName>
</protein>
<dbReference type="InParanoid" id="K9G6D8"/>
<accession>K9G6D8</accession>
<dbReference type="HOGENOM" id="CLU_3299558_0_0_1"/>
<comment type="caution">
    <text evidence="1">The sequence shown here is derived from an EMBL/GenBank/DDBJ whole genome shotgun (WGS) entry which is preliminary data.</text>
</comment>
<sequence length="40" mass="4614">MPRIFLSSPCKIPPHLASYPYSFPVFCDKHALISCMFQCH</sequence>
<proteinExistence type="predicted"/>
<dbReference type="AlphaFoldDB" id="K9G6D8"/>
<dbReference type="EMBL" id="AKCT01000064">
    <property type="protein sequence ID" value="EKV17495.1"/>
    <property type="molecule type" value="Genomic_DNA"/>
</dbReference>
<keyword evidence="2" id="KW-1185">Reference proteome</keyword>
<evidence type="ECO:0000313" key="1">
    <source>
        <dbReference type="EMBL" id="EKV17495.1"/>
    </source>
</evidence>
<dbReference type="Proteomes" id="UP000009882">
    <property type="component" value="Unassembled WGS sequence"/>
</dbReference>
<evidence type="ECO:0000313" key="2">
    <source>
        <dbReference type="Proteomes" id="UP000009882"/>
    </source>
</evidence>
<gene>
    <name evidence="1" type="ORF">PDIG_14470</name>
</gene>